<feature type="transmembrane region" description="Helical" evidence="1">
    <location>
        <begin position="77"/>
        <end position="99"/>
    </location>
</feature>
<evidence type="ECO:0000313" key="2">
    <source>
        <dbReference type="EMBL" id="EDM87759.1"/>
    </source>
</evidence>
<name>A5ZRE1_9FIRM</name>
<reference evidence="2 3" key="1">
    <citation type="submission" date="2007-03" db="EMBL/GenBank/DDBJ databases">
        <authorList>
            <person name="Fulton L."/>
            <person name="Clifton S."/>
            <person name="Fulton B."/>
            <person name="Xu J."/>
            <person name="Minx P."/>
            <person name="Pepin K.H."/>
            <person name="Johnson M."/>
            <person name="Thiruvilangam P."/>
            <person name="Bhonagiri V."/>
            <person name="Nash W.E."/>
            <person name="Mardis E.R."/>
            <person name="Wilson R.K."/>
        </authorList>
    </citation>
    <scope>NUCLEOTIDE SEQUENCE [LARGE SCALE GENOMIC DNA]</scope>
    <source>
        <strain evidence="2 3">ATCC 29174</strain>
    </source>
</reference>
<organism evidence="2 3">
    <name type="scientific">Blautia obeum ATCC 29174</name>
    <dbReference type="NCBI Taxonomy" id="411459"/>
    <lineage>
        <taxon>Bacteria</taxon>
        <taxon>Bacillati</taxon>
        <taxon>Bacillota</taxon>
        <taxon>Clostridia</taxon>
        <taxon>Lachnospirales</taxon>
        <taxon>Lachnospiraceae</taxon>
        <taxon>Blautia</taxon>
    </lineage>
</organism>
<gene>
    <name evidence="2" type="ORF">RUMOBE_01568</name>
</gene>
<sequence length="101" mass="11971">MIRTGNECTVRMEVTGVVTAWAARKENATDRHCSHSSVMSIRNLNAACEKFVKMRKNYVKYWIPCHRKKKRKRRIKIIKKIINFFLTFSLGFHIIVFALRK</sequence>
<reference evidence="2 3" key="2">
    <citation type="submission" date="2007-04" db="EMBL/GenBank/DDBJ databases">
        <title>Draft genome sequence of Ruminococcus obeum (ATCC 29174).</title>
        <authorList>
            <person name="Sudarsanam P."/>
            <person name="Ley R."/>
            <person name="Guruge J."/>
            <person name="Turnbaugh P.J."/>
            <person name="Mahowald M."/>
            <person name="Liep D."/>
            <person name="Gordon J."/>
        </authorList>
    </citation>
    <scope>NUCLEOTIDE SEQUENCE [LARGE SCALE GENOMIC DNA]</scope>
    <source>
        <strain evidence="2 3">ATCC 29174</strain>
    </source>
</reference>
<evidence type="ECO:0000256" key="1">
    <source>
        <dbReference type="SAM" id="Phobius"/>
    </source>
</evidence>
<accession>A5ZRE1</accession>
<keyword evidence="1" id="KW-0812">Transmembrane</keyword>
<keyword evidence="1" id="KW-0472">Membrane</keyword>
<dbReference type="EMBL" id="AAVO02000005">
    <property type="protein sequence ID" value="EDM87759.1"/>
    <property type="molecule type" value="Genomic_DNA"/>
</dbReference>
<dbReference type="HOGENOM" id="CLU_2286009_0_0_9"/>
<protein>
    <submittedName>
        <fullName evidence="2">Uncharacterized protein</fullName>
    </submittedName>
</protein>
<dbReference type="Proteomes" id="UP000006002">
    <property type="component" value="Unassembled WGS sequence"/>
</dbReference>
<evidence type="ECO:0000313" key="3">
    <source>
        <dbReference type="Proteomes" id="UP000006002"/>
    </source>
</evidence>
<keyword evidence="1" id="KW-1133">Transmembrane helix</keyword>
<proteinExistence type="predicted"/>
<dbReference type="AlphaFoldDB" id="A5ZRE1"/>
<comment type="caution">
    <text evidence="2">The sequence shown here is derived from an EMBL/GenBank/DDBJ whole genome shotgun (WGS) entry which is preliminary data.</text>
</comment>